<dbReference type="EMBL" id="JQ085818">
    <property type="protein sequence ID" value="AFD03198.1"/>
    <property type="molecule type" value="Genomic_DNA"/>
</dbReference>
<keyword evidence="2" id="KW-0378">Hydrolase</keyword>
<evidence type="ECO:0000313" key="3">
    <source>
        <dbReference type="EMBL" id="AFD03198.1"/>
    </source>
</evidence>
<evidence type="ECO:0000256" key="2">
    <source>
        <dbReference type="HAMAP-Rule" id="MF_00518"/>
    </source>
</evidence>
<dbReference type="NCBIfam" id="TIGR00256">
    <property type="entry name" value="D-aminoacyl-tRNA deacylase"/>
    <property type="match status" value="1"/>
</dbReference>
<keyword evidence="2" id="KW-0963">Cytoplasm</keyword>
<dbReference type="AlphaFoldDB" id="H9BWM6"/>
<name>H9BWM6_9BACT</name>
<dbReference type="PANTHER" id="PTHR10472">
    <property type="entry name" value="D-TYROSYL-TRNA TYR DEACYLASE"/>
    <property type="match status" value="1"/>
</dbReference>
<dbReference type="GO" id="GO:0000049">
    <property type="term" value="F:tRNA binding"/>
    <property type="evidence" value="ECO:0007669"/>
    <property type="project" value="UniProtKB-UniRule"/>
</dbReference>
<keyword evidence="2" id="KW-0694">RNA-binding</keyword>
<reference evidence="3" key="1">
    <citation type="submission" date="2011-11" db="EMBL/GenBank/DDBJ databases">
        <title>Construction and analysis of a metagenome of deep-sea sediment.</title>
        <authorList>
            <person name="Huo Y.-Y."/>
            <person name="Cheng H."/>
            <person name="Wu M."/>
        </authorList>
    </citation>
    <scope>NUCLEOTIDE SEQUENCE</scope>
</reference>
<dbReference type="SUPFAM" id="SSF69500">
    <property type="entry name" value="DTD-like"/>
    <property type="match status" value="1"/>
</dbReference>
<organism evidence="3">
    <name type="scientific">uncultured bacterium W4-21b</name>
    <dbReference type="NCBI Taxonomy" id="1130993"/>
    <lineage>
        <taxon>Bacteria</taxon>
        <taxon>environmental samples</taxon>
    </lineage>
</organism>
<dbReference type="GO" id="GO:0019478">
    <property type="term" value="P:D-amino acid catabolic process"/>
    <property type="evidence" value="ECO:0007669"/>
    <property type="project" value="UniProtKB-UniRule"/>
</dbReference>
<dbReference type="HAMAP" id="MF_00518">
    <property type="entry name" value="Deacylase_Dtd"/>
    <property type="match status" value="1"/>
</dbReference>
<dbReference type="Pfam" id="PF02580">
    <property type="entry name" value="Tyr_Deacylase"/>
    <property type="match status" value="1"/>
</dbReference>
<dbReference type="EC" id="3.1.1.-" evidence="2"/>
<feature type="short sequence motif" description="Gly-cisPro motif, important for rejection of L-amino acids" evidence="2">
    <location>
        <begin position="137"/>
        <end position="138"/>
    </location>
</feature>
<comment type="catalytic activity">
    <reaction evidence="2">
        <text>a D-aminoacyl-tRNA + H2O = a tRNA + a D-alpha-amino acid + H(+)</text>
        <dbReference type="Rhea" id="RHEA:13953"/>
        <dbReference type="Rhea" id="RHEA-COMP:10123"/>
        <dbReference type="Rhea" id="RHEA-COMP:10124"/>
        <dbReference type="ChEBI" id="CHEBI:15377"/>
        <dbReference type="ChEBI" id="CHEBI:15378"/>
        <dbReference type="ChEBI" id="CHEBI:59871"/>
        <dbReference type="ChEBI" id="CHEBI:78442"/>
        <dbReference type="ChEBI" id="CHEBI:79333"/>
        <dbReference type="EC" id="3.1.1.96"/>
    </reaction>
</comment>
<dbReference type="GO" id="GO:0051500">
    <property type="term" value="F:D-tyrosyl-tRNA(Tyr) deacylase activity"/>
    <property type="evidence" value="ECO:0007669"/>
    <property type="project" value="TreeGrafter"/>
</dbReference>
<dbReference type="EC" id="3.1.1.96" evidence="2"/>
<dbReference type="InterPro" id="IPR023509">
    <property type="entry name" value="DTD-like_sf"/>
</dbReference>
<evidence type="ECO:0000256" key="1">
    <source>
        <dbReference type="ARBA" id="ARBA00009673"/>
    </source>
</evidence>
<gene>
    <name evidence="2" type="primary">dtd</name>
</gene>
<dbReference type="GO" id="GO:0005737">
    <property type="term" value="C:cytoplasm"/>
    <property type="evidence" value="ECO:0007669"/>
    <property type="project" value="UniProtKB-SubCell"/>
</dbReference>
<comment type="catalytic activity">
    <reaction evidence="2">
        <text>glycyl-tRNA(Ala) + H2O = tRNA(Ala) + glycine + H(+)</text>
        <dbReference type="Rhea" id="RHEA:53744"/>
        <dbReference type="Rhea" id="RHEA-COMP:9657"/>
        <dbReference type="Rhea" id="RHEA-COMP:13640"/>
        <dbReference type="ChEBI" id="CHEBI:15377"/>
        <dbReference type="ChEBI" id="CHEBI:15378"/>
        <dbReference type="ChEBI" id="CHEBI:57305"/>
        <dbReference type="ChEBI" id="CHEBI:78442"/>
        <dbReference type="ChEBI" id="CHEBI:78522"/>
    </reaction>
</comment>
<dbReference type="GO" id="GO:0043908">
    <property type="term" value="F:Ser(Gly)-tRNA(Ala) hydrolase activity"/>
    <property type="evidence" value="ECO:0007669"/>
    <property type="project" value="UniProtKB-UniRule"/>
</dbReference>
<comment type="domain">
    <text evidence="2">A Gly-cisPro motif from one monomer fits into the active site of the other monomer to allow specific chiral rejection of L-amino acids.</text>
</comment>
<accession>H9BWM6</accession>
<dbReference type="GO" id="GO:0106026">
    <property type="term" value="F:Gly-tRNA(Ala) deacylase activity"/>
    <property type="evidence" value="ECO:0007669"/>
    <property type="project" value="UniProtKB-UniRule"/>
</dbReference>
<keyword evidence="2" id="KW-0820">tRNA-binding</keyword>
<dbReference type="Gene3D" id="3.50.80.10">
    <property type="entry name" value="D-tyrosyl-tRNA(Tyr) deacylase"/>
    <property type="match status" value="1"/>
</dbReference>
<dbReference type="FunFam" id="3.50.80.10:FF:000001">
    <property type="entry name" value="D-aminoacyl-tRNA deacylase"/>
    <property type="match status" value="1"/>
</dbReference>
<comment type="similarity">
    <text evidence="1 2">Belongs to the DTD family.</text>
</comment>
<sequence>MKILLQRVHKAAVRVSGDTVSQIGRGILIYAGIEKEDDETCIEKLAKKVSQCRLFEDEGGKMNLSIQDVGGEILVVSEFTLAADVRKGTRPSFDTAKDPETAREMMGKFSRLLKETGLTVKEGVFGAHMDVESVNDGPVTFLFE</sequence>
<dbReference type="PANTHER" id="PTHR10472:SF5">
    <property type="entry name" value="D-AMINOACYL-TRNA DEACYLASE 1"/>
    <property type="match status" value="1"/>
</dbReference>
<comment type="function">
    <text evidence="2">An aminoacyl-tRNA editing enzyme that deacylates mischarged D-aminoacyl-tRNAs. Also deacylates mischarged glycyl-tRNA(Ala), protecting cells against glycine mischarging by AlaRS. Acts via tRNA-based rather than protein-based catalysis; rejects L-amino acids rather than detecting D-amino acids in the active site. By recycling D-aminoacyl-tRNA to D-amino acids and free tRNA molecules, this enzyme counteracts the toxicity associated with the formation of D-aminoacyl-tRNA entities in vivo and helps enforce protein L-homochirality.</text>
</comment>
<proteinExistence type="inferred from homology"/>
<protein>
    <recommendedName>
        <fullName evidence="2">D-aminoacyl-tRNA deacylase</fullName>
        <shortName evidence="2">DTD</shortName>
        <ecNumber evidence="2">3.1.1.96</ecNumber>
    </recommendedName>
    <alternativeName>
        <fullName evidence="2">Gly-tRNA(Ala) deacylase</fullName>
        <ecNumber evidence="2">3.1.1.-</ecNumber>
    </alternativeName>
</protein>
<comment type="subunit">
    <text evidence="2">Homodimer.</text>
</comment>
<comment type="subcellular location">
    <subcellularLocation>
        <location evidence="2">Cytoplasm</location>
    </subcellularLocation>
</comment>
<dbReference type="InterPro" id="IPR003732">
    <property type="entry name" value="Daa-tRNA_deacyls_DTD"/>
</dbReference>